<protein>
    <submittedName>
        <fullName evidence="5">Uncharacterized protein</fullName>
    </submittedName>
</protein>
<feature type="domain" description="PKD-like" evidence="4">
    <location>
        <begin position="348"/>
        <end position="431"/>
    </location>
</feature>
<feature type="domain" description="PKD-like" evidence="4">
    <location>
        <begin position="620"/>
        <end position="699"/>
    </location>
</feature>
<dbReference type="InterPro" id="IPR001434">
    <property type="entry name" value="OmcB-like_DUF11"/>
</dbReference>
<evidence type="ECO:0000256" key="1">
    <source>
        <dbReference type="ARBA" id="ARBA00005445"/>
    </source>
</evidence>
<sequence length="1654" mass="170547">MSVGVLAQQAPTLGALYEFGAVASSSISSTGKTTVQGKVGVSDGNLTGFLPDEGSEGTAVRGIHKNDDLAKQAVADALDAMAYMASLTATNTISNGNLSGATLNPGVHVINGAASLDDGSILKLNGASQSNPVFIIKVKGDLTIGRVEKYELQSNAVGINLFWLVDGNVVVKSGGAARGNIFAKGKITMEDGARLRGRVISPTQAGSIIFSSNSLNHPTDLAVQLSMLPSVSGDDKYTIGEKLTYNITVRNNGPVNARGVSIPLGQLIGLVKGYTSSMPNKTSYVEKTNSLLVSELKYQEEVTITVEAEANRAGSHSSLVSVSWEDIDEVNSNDDSVVRFCVLLSEIREISGPVEICRGDVLVYSIESVEGATYYEWVASNGLVVRELDTPNASLRIEVTVGDDPNFPDNTGWITVTPGNSCGPGPSRSVNLRLLSGVPSQPRPISGPDAICQGATGVTYSIAPVENASSYTWTLPNGWTFASGGGSTMTGENLTEVVVNPGDNSGTITVIAANACGDSEPQTLYVQVNNAAPEAPSEIIGTLQGCLDTVVPYEVAEVPTATRYNWTVPAGWEIQSGQGTRKVMVRVGSTAGEITVVTENGCGVSEPISKPVEPVTSPSPAPGQIIGDVNTCINQVGLEYSVEPIANATSYEWTVPSGWEIVSGQGTVKIVVNTDANGGEITVVAWNDCGPSDPSTLTVVPTEDVPLQPGPISGMQYGCVGNNATYSIEEVTGTNSYVWTVPAGWTIVSGQGTTSIVVETGTNNGKVTVTAINGCGTGAVSELDVVPQTTPPSPPTPINGPAEVCENGTDYVYSVNPIAGVNSYIWTVPADWTITEGQGTASITVTAGKVGGVVTVKGENDCGTGADASLNVTLLPSIPDQPGAINGLPSACNGQQNIVYSIEPVANASSYIWSVGDNNGWEIVSGQGTTRIVVNAGTASTVITVRAVNACGVTEESELTAMVTSEVPRMPGPIYGSTVPCVGATYTFSIDPVKDAFKYNWSVPSGWRILENNGTSIVVITNGTGGAVRVSAENSCGPGIERSLQVVPSTTAPVAPEAILGNVDVCARGEATFSVKEVDGASGYAWSVPLGWAILSGQGTATVVVQVGTVAGTVTVTTLNECGDGGSISRAILLNTAPPATPGPIAGSPQACTNSTATYSIESVNTASSYVWTVPQGWEILSGQGSTSIEVLVGTTAGNVTVAAANSCGGSGTATLAVEVADNTPVAPGAITAPTGSFCLGTEGLEYSISPVSGAASYAWTVPADWTITSGQGTTRITVTAGTMAGQVTVSTVNACGNGGTASVDVAPQSIPVTPEISIGSVNPCQDVTTTYSVTANTTGNVDSYIWEVPAGWEIVSGHNTNTIEVLVDGTAGTIRVTAVNSCQASGTAELEVVPSPAKPVAPEAIVGETGICAGSTVSYTVQNPSNSASYSWTVPQGWEIVSGQGTATVTVRAGQNAGTISVKGVNGCGTTDPASLDVAVMPAEGATVIRDTSTPCEGLSYEVEPVPGATTYTWAVPAGWSITSGQGTPKITVTAGFGNGDISVVVSNGGCTDEPLYITPQPIRANSELHFPNVFSPNNDGTHDRWEVRNLLNYPDNEVTIINRWGNEVYHSKSYKNDWDGDNLSEGTYFYMVRVKLCDGQDKMFKGYVMIVR</sequence>
<feature type="domain" description="PKD-like" evidence="4">
    <location>
        <begin position="1053"/>
        <end position="1127"/>
    </location>
</feature>
<dbReference type="Pfam" id="PF13585">
    <property type="entry name" value="CHU_C"/>
    <property type="match status" value="1"/>
</dbReference>
<feature type="domain" description="PKD-like" evidence="4">
    <location>
        <begin position="1312"/>
        <end position="1393"/>
    </location>
</feature>
<feature type="domain" description="PKD-like" evidence="4">
    <location>
        <begin position="1225"/>
        <end position="1306"/>
    </location>
</feature>
<accession>A0A0E3ZDZ8</accession>
<keyword evidence="6" id="KW-1185">Reference proteome</keyword>
<dbReference type="InterPro" id="IPR047589">
    <property type="entry name" value="DUF11_rpt"/>
</dbReference>
<feature type="domain" description="PKD-like" evidence="4">
    <location>
        <begin position="968"/>
        <end position="1046"/>
    </location>
</feature>
<dbReference type="InterPro" id="IPR045829">
    <property type="entry name" value="PKD_6"/>
</dbReference>
<comment type="similarity">
    <text evidence="1">Belongs to the ice-binding protein family.</text>
</comment>
<organism evidence="5 6">
    <name type="scientific">Pontibacter korlensis</name>
    <dbReference type="NCBI Taxonomy" id="400092"/>
    <lineage>
        <taxon>Bacteria</taxon>
        <taxon>Pseudomonadati</taxon>
        <taxon>Bacteroidota</taxon>
        <taxon>Cytophagia</taxon>
        <taxon>Cytophagales</taxon>
        <taxon>Hymenobacteraceae</taxon>
        <taxon>Pontibacter</taxon>
    </lineage>
</organism>
<reference evidence="5 6" key="1">
    <citation type="journal article" date="2015" name="Sci. Rep.">
        <title>Unraveling adaptation of Pontibacter korlensis to radiation and infertility in desert through complete genome and comparative transcriptomic analysis.</title>
        <authorList>
            <person name="Dai J."/>
            <person name="Dai W."/>
            <person name="Qiu C."/>
            <person name="Yang Z."/>
            <person name="Zhang Y."/>
            <person name="Zhou M."/>
            <person name="Zhang L."/>
            <person name="Fang C."/>
            <person name="Gao Q."/>
            <person name="Yang Q."/>
            <person name="Li X."/>
            <person name="Wang Z."/>
            <person name="Wang Z."/>
            <person name="Jia Z."/>
            <person name="Chen X."/>
        </authorList>
    </citation>
    <scope>NUCLEOTIDE SEQUENCE [LARGE SCALE GENOMIC DNA]</scope>
    <source>
        <strain evidence="5 6">X14-1T</strain>
    </source>
</reference>
<feature type="domain" description="PKD-like" evidence="4">
    <location>
        <begin position="533"/>
        <end position="607"/>
    </location>
</feature>
<dbReference type="InterPro" id="IPR026341">
    <property type="entry name" value="T9SS_type_B"/>
</dbReference>
<feature type="domain" description="DUF11" evidence="3">
    <location>
        <begin position="234"/>
        <end position="338"/>
    </location>
</feature>
<dbReference type="Pfam" id="PF19408">
    <property type="entry name" value="PKD_6"/>
    <property type="match status" value="14"/>
</dbReference>
<gene>
    <name evidence="5" type="ORF">PKOR_05815</name>
</gene>
<evidence type="ECO:0000259" key="3">
    <source>
        <dbReference type="Pfam" id="PF01345"/>
    </source>
</evidence>
<feature type="domain" description="PKD-like" evidence="4">
    <location>
        <begin position="791"/>
        <end position="872"/>
    </location>
</feature>
<keyword evidence="2" id="KW-0732">Signal</keyword>
<evidence type="ECO:0000313" key="6">
    <source>
        <dbReference type="Proteomes" id="UP000033109"/>
    </source>
</evidence>
<feature type="domain" description="PKD-like" evidence="4">
    <location>
        <begin position="706"/>
        <end position="785"/>
    </location>
</feature>
<feature type="domain" description="PKD-like" evidence="4">
    <location>
        <begin position="879"/>
        <end position="960"/>
    </location>
</feature>
<dbReference type="HOGENOM" id="CLU_257798_0_0_10"/>
<dbReference type="Pfam" id="PF11999">
    <property type="entry name" value="Ice_binding"/>
    <property type="match status" value="1"/>
</dbReference>
<dbReference type="STRING" id="400092.PKOR_05815"/>
<dbReference type="Proteomes" id="UP000033109">
    <property type="component" value="Chromosome"/>
</dbReference>
<dbReference type="EMBL" id="CP009621">
    <property type="protein sequence ID" value="AKD02728.1"/>
    <property type="molecule type" value="Genomic_DNA"/>
</dbReference>
<proteinExistence type="inferred from homology"/>
<feature type="domain" description="PKD-like" evidence="4">
    <location>
        <begin position="439"/>
        <end position="525"/>
    </location>
</feature>
<evidence type="ECO:0000256" key="2">
    <source>
        <dbReference type="ARBA" id="ARBA00022729"/>
    </source>
</evidence>
<evidence type="ECO:0000313" key="5">
    <source>
        <dbReference type="EMBL" id="AKD02728.1"/>
    </source>
</evidence>
<feature type="domain" description="PKD-like" evidence="4">
    <location>
        <begin position="1138"/>
        <end position="1218"/>
    </location>
</feature>
<dbReference type="PATRIC" id="fig|400092.3.peg.1291"/>
<feature type="domain" description="PKD-like" evidence="4">
    <location>
        <begin position="1400"/>
        <end position="1479"/>
    </location>
</feature>
<dbReference type="Pfam" id="PF01345">
    <property type="entry name" value="DUF11"/>
    <property type="match status" value="1"/>
</dbReference>
<dbReference type="NCBIfam" id="TIGR01451">
    <property type="entry name" value="B_ant_repeat"/>
    <property type="match status" value="1"/>
</dbReference>
<evidence type="ECO:0000259" key="4">
    <source>
        <dbReference type="Pfam" id="PF19408"/>
    </source>
</evidence>
<dbReference type="KEGG" id="pko:PKOR_05815"/>
<dbReference type="NCBIfam" id="TIGR04131">
    <property type="entry name" value="Bac_Flav_CTERM"/>
    <property type="match status" value="1"/>
</dbReference>
<name>A0A0E3ZDZ8_9BACT</name>
<dbReference type="InterPro" id="IPR021884">
    <property type="entry name" value="Ice-bd_prot"/>
</dbReference>
<feature type="domain" description="PKD-like" evidence="4">
    <location>
        <begin position="1487"/>
        <end position="1554"/>
    </location>
</feature>